<evidence type="ECO:0000313" key="15">
    <source>
        <dbReference type="EMBL" id="MBC2475389.1"/>
    </source>
</evidence>
<dbReference type="PANTHER" id="PTHR30009:SF24">
    <property type="entry name" value="PTS SYSTEM, IIBC COMPONENT"/>
    <property type="match status" value="1"/>
</dbReference>
<dbReference type="EMBL" id="JABAGV010000026">
    <property type="protein sequence ID" value="MBC2475389.1"/>
    <property type="molecule type" value="Genomic_DNA"/>
</dbReference>
<feature type="transmembrane region" description="Helical" evidence="12">
    <location>
        <begin position="129"/>
        <end position="153"/>
    </location>
</feature>
<dbReference type="GO" id="GO:0090563">
    <property type="term" value="F:protein-phosphocysteine-sugar phosphotransferase activity"/>
    <property type="evidence" value="ECO:0007669"/>
    <property type="project" value="TreeGrafter"/>
</dbReference>
<evidence type="ECO:0000256" key="3">
    <source>
        <dbReference type="ARBA" id="ARBA00022475"/>
    </source>
</evidence>
<dbReference type="InterPro" id="IPR013013">
    <property type="entry name" value="PTS_EIIC_1"/>
</dbReference>
<dbReference type="InterPro" id="IPR018113">
    <property type="entry name" value="PTrfase_EIIB_Cys"/>
</dbReference>
<reference evidence="16 17" key="1">
    <citation type="submission" date="2017-02" db="EMBL/GenBank/DDBJ databases">
        <title>Genome sequence of Clostridium beijerinckii Br21.</title>
        <authorList>
            <person name="Fonseca B.C."/>
            <person name="Guazzaroni M.E."/>
            <person name="Riano-Pachon D.M."/>
            <person name="Reginatto V."/>
        </authorList>
    </citation>
    <scope>NUCLEOTIDE SEQUENCE [LARGE SCALE GENOMIC DNA]</scope>
    <source>
        <strain evidence="16 17">Br21</strain>
    </source>
</reference>
<keyword evidence="6" id="KW-0598">Phosphotransferase system</keyword>
<dbReference type="Pfam" id="PF00367">
    <property type="entry name" value="PTS_EIIB"/>
    <property type="match status" value="1"/>
</dbReference>
<dbReference type="CDD" id="cd00212">
    <property type="entry name" value="PTS_IIB_glc"/>
    <property type="match status" value="1"/>
</dbReference>
<dbReference type="SUPFAM" id="SSF55604">
    <property type="entry name" value="Glucose permease domain IIB"/>
    <property type="match status" value="1"/>
</dbReference>
<feature type="active site" description="Phosphocysteine intermediate; for EIIB activity" evidence="11">
    <location>
        <position position="473"/>
    </location>
</feature>
<keyword evidence="4 16" id="KW-0762">Sugar transport</keyword>
<dbReference type="GO" id="GO:0016301">
    <property type="term" value="F:kinase activity"/>
    <property type="evidence" value="ECO:0007669"/>
    <property type="project" value="UniProtKB-KW"/>
</dbReference>
<feature type="transmembrane region" description="Helical" evidence="12">
    <location>
        <begin position="12"/>
        <end position="36"/>
    </location>
</feature>
<dbReference type="PROSITE" id="PS51103">
    <property type="entry name" value="PTS_EIIC_TYPE_1"/>
    <property type="match status" value="1"/>
</dbReference>
<evidence type="ECO:0000256" key="1">
    <source>
        <dbReference type="ARBA" id="ARBA00004651"/>
    </source>
</evidence>
<dbReference type="InterPro" id="IPR003352">
    <property type="entry name" value="PTS_EIIC"/>
</dbReference>
<feature type="domain" description="PTS EIIB type-1" evidence="13">
    <location>
        <begin position="451"/>
        <end position="531"/>
    </location>
</feature>
<evidence type="ECO:0000256" key="12">
    <source>
        <dbReference type="SAM" id="Phobius"/>
    </source>
</evidence>
<evidence type="ECO:0000256" key="11">
    <source>
        <dbReference type="PROSITE-ProRule" id="PRU00421"/>
    </source>
</evidence>
<feature type="transmembrane region" description="Helical" evidence="12">
    <location>
        <begin position="387"/>
        <end position="408"/>
    </location>
</feature>
<feature type="transmembrane region" description="Helical" evidence="12">
    <location>
        <begin position="96"/>
        <end position="117"/>
    </location>
</feature>
<evidence type="ECO:0000256" key="6">
    <source>
        <dbReference type="ARBA" id="ARBA00022683"/>
    </source>
</evidence>
<evidence type="ECO:0000313" key="17">
    <source>
        <dbReference type="Proteomes" id="UP000190959"/>
    </source>
</evidence>
<keyword evidence="8" id="KW-0418">Kinase</keyword>
<feature type="domain" description="PTS EIIC type-1" evidence="14">
    <location>
        <begin position="3"/>
        <end position="420"/>
    </location>
</feature>
<comment type="subcellular location">
    <subcellularLocation>
        <location evidence="1">Cell membrane</location>
        <topology evidence="1">Multi-pass membrane protein</topology>
    </subcellularLocation>
</comment>
<evidence type="ECO:0000313" key="16">
    <source>
        <dbReference type="EMBL" id="OOP70715.1"/>
    </source>
</evidence>
<sequence length="531" mass="57614">MKDKIMNAMQRFSKAMFIPVLILPIVGILIAFGNILTNTKLAEYAPFLKNSVIFGFGKILSGSLVPILSNLGIIFCVGLAVGLAKEKKAESGFTSVLVYLIFNNAMNIFLSLSGKLVNPDNLRGSGQAIVLGTQVLDMGVFLGIILGIVVAYFHNKYCKKEFNGAFQIYGGSRLVFLILIPVVVVLAVILSYVWPSVQWGISSLGYYIQKSGNFGVFMYGTLERLLIPTGLHHLVYTPFLYSQLGGIETIGGKAIEGARNIYFAQIADPSIKVLSSTVIWDARGLSKMFGLVGACLALYHTADADKKKKARAILIPAAVTSIIAGVTEPIEFSFLFTAPILFGVHAVLSGLGMVALNILNVRAIAPNGFIDFLLYNLPLGIEKTGWPMFILVGVVQFAVYYVIFRFLIVKLNLKTTGREDSNEEVKLYTKQDYKDKVIGGQGSGDKESTSGNEALVIIEALGGKENIKKVDNCFTRLRLILDDTSKVDEATLKGTGATGVVKKGENVQVIYGLHVTRIRSIVDKALGIVGE</sequence>
<accession>A0A1S9MZT6</accession>
<evidence type="ECO:0000259" key="14">
    <source>
        <dbReference type="PROSITE" id="PS51103"/>
    </source>
</evidence>
<keyword evidence="5" id="KW-0808">Transferase</keyword>
<dbReference type="Proteomes" id="UP001194098">
    <property type="component" value="Unassembled WGS sequence"/>
</dbReference>
<dbReference type="PANTHER" id="PTHR30009">
    <property type="entry name" value="CYTOCHROME C-TYPE SYNTHESIS PROTEIN AND PTS TRANSMEMBRANE COMPONENT"/>
    <property type="match status" value="1"/>
</dbReference>
<evidence type="ECO:0000256" key="2">
    <source>
        <dbReference type="ARBA" id="ARBA00022448"/>
    </source>
</evidence>
<keyword evidence="2" id="KW-0813">Transport</keyword>
<evidence type="ECO:0000256" key="4">
    <source>
        <dbReference type="ARBA" id="ARBA00022597"/>
    </source>
</evidence>
<reference evidence="15" key="3">
    <citation type="journal article" date="2022" name="Nat. Biotechnol.">
        <title>Carbon-negative production of acetone and isopropanol by gas fermentation at industrial pilot scale.</title>
        <authorList>
            <person name="Liew F.E."/>
            <person name="Nogle R."/>
            <person name="Abdalla T."/>
            <person name="Rasor B.J."/>
            <person name="Canter C."/>
            <person name="Jensen R.O."/>
            <person name="Wang L."/>
            <person name="Strutz J."/>
            <person name="Chirania P."/>
            <person name="De Tissera S."/>
            <person name="Mueller A.P."/>
            <person name="Ruan Z."/>
            <person name="Gao A."/>
            <person name="Tran L."/>
            <person name="Engle N.L."/>
            <person name="Bromley J.C."/>
            <person name="Daniell J."/>
            <person name="Conrado R."/>
            <person name="Tschaplinski T.J."/>
            <person name="Giannone R.J."/>
            <person name="Hettich R.L."/>
            <person name="Karim A.S."/>
            <person name="Simpson S.D."/>
            <person name="Brown S.D."/>
            <person name="Leang C."/>
            <person name="Jewett M.C."/>
            <person name="Kopke M."/>
        </authorList>
    </citation>
    <scope>NUCLEOTIDE SEQUENCE</scope>
    <source>
        <strain evidence="15">DJ015</strain>
    </source>
</reference>
<name>A0A1S9MZT6_CLOBE</name>
<dbReference type="AlphaFoldDB" id="A0A1S9MZT6"/>
<dbReference type="GO" id="GO:0008982">
    <property type="term" value="F:protein-N(PI)-phosphohistidine-sugar phosphotransferase activity"/>
    <property type="evidence" value="ECO:0007669"/>
    <property type="project" value="InterPro"/>
</dbReference>
<dbReference type="InterPro" id="IPR036878">
    <property type="entry name" value="Glu_permease_IIB"/>
</dbReference>
<dbReference type="GO" id="GO:0005886">
    <property type="term" value="C:plasma membrane"/>
    <property type="evidence" value="ECO:0007669"/>
    <property type="project" value="UniProtKB-SubCell"/>
</dbReference>
<evidence type="ECO:0000256" key="7">
    <source>
        <dbReference type="ARBA" id="ARBA00022692"/>
    </source>
</evidence>
<dbReference type="GO" id="GO:0009401">
    <property type="term" value="P:phosphoenolpyruvate-dependent sugar phosphotransferase system"/>
    <property type="evidence" value="ECO:0007669"/>
    <property type="project" value="UniProtKB-KW"/>
</dbReference>
<dbReference type="PROSITE" id="PS01035">
    <property type="entry name" value="PTS_EIIB_TYPE_1_CYS"/>
    <property type="match status" value="1"/>
</dbReference>
<feature type="transmembrane region" description="Helical" evidence="12">
    <location>
        <begin position="56"/>
        <end position="84"/>
    </location>
</feature>
<protein>
    <submittedName>
        <fullName evidence="16">PTS glucose transporter subunit IIBC</fullName>
    </submittedName>
    <submittedName>
        <fullName evidence="15">PTS transporter subunit EIIC</fullName>
    </submittedName>
</protein>
<reference evidence="15" key="2">
    <citation type="submission" date="2020-04" db="EMBL/GenBank/DDBJ databases">
        <authorList>
            <person name="Brown S."/>
        </authorList>
    </citation>
    <scope>NUCLEOTIDE SEQUENCE</scope>
    <source>
        <strain evidence="15">DJ015</strain>
    </source>
</reference>
<dbReference type="InterPro" id="IPR050429">
    <property type="entry name" value="PTS_Glucose_EIICBA"/>
</dbReference>
<feature type="transmembrane region" description="Helical" evidence="12">
    <location>
        <begin position="174"/>
        <end position="194"/>
    </location>
</feature>
<comment type="caution">
    <text evidence="16">The sequence shown here is derived from an EMBL/GenBank/DDBJ whole genome shotgun (WGS) entry which is preliminary data.</text>
</comment>
<evidence type="ECO:0000256" key="8">
    <source>
        <dbReference type="ARBA" id="ARBA00022777"/>
    </source>
</evidence>
<dbReference type="InterPro" id="IPR001996">
    <property type="entry name" value="PTS_IIB_1"/>
</dbReference>
<gene>
    <name evidence="16" type="ORF">CBEIBR21_25265</name>
    <name evidence="15" type="ORF">HGI39_11820</name>
</gene>
<organism evidence="16 17">
    <name type="scientific">Clostridium beijerinckii</name>
    <name type="common">Clostridium MP</name>
    <dbReference type="NCBI Taxonomy" id="1520"/>
    <lineage>
        <taxon>Bacteria</taxon>
        <taxon>Bacillati</taxon>
        <taxon>Bacillota</taxon>
        <taxon>Clostridia</taxon>
        <taxon>Eubacteriales</taxon>
        <taxon>Clostridiaceae</taxon>
        <taxon>Clostridium</taxon>
    </lineage>
</organism>
<keyword evidence="10 12" id="KW-0472">Membrane</keyword>
<dbReference type="EMBL" id="MWMH01000013">
    <property type="protein sequence ID" value="OOP70715.1"/>
    <property type="molecule type" value="Genomic_DNA"/>
</dbReference>
<proteinExistence type="predicted"/>
<dbReference type="Gene3D" id="3.30.1360.60">
    <property type="entry name" value="Glucose permease domain IIB"/>
    <property type="match status" value="1"/>
</dbReference>
<dbReference type="Pfam" id="PF02378">
    <property type="entry name" value="PTS_EIIC"/>
    <property type="match status" value="1"/>
</dbReference>
<dbReference type="NCBIfam" id="TIGR00826">
    <property type="entry name" value="EIIB_glc"/>
    <property type="match status" value="1"/>
</dbReference>
<evidence type="ECO:0000256" key="9">
    <source>
        <dbReference type="ARBA" id="ARBA00022989"/>
    </source>
</evidence>
<evidence type="ECO:0000256" key="5">
    <source>
        <dbReference type="ARBA" id="ARBA00022679"/>
    </source>
</evidence>
<dbReference type="PROSITE" id="PS51098">
    <property type="entry name" value="PTS_EIIB_TYPE_1"/>
    <property type="match status" value="1"/>
</dbReference>
<feature type="transmembrane region" description="Helical" evidence="12">
    <location>
        <begin position="336"/>
        <end position="356"/>
    </location>
</feature>
<evidence type="ECO:0000256" key="10">
    <source>
        <dbReference type="ARBA" id="ARBA00023136"/>
    </source>
</evidence>
<evidence type="ECO:0000259" key="13">
    <source>
        <dbReference type="PROSITE" id="PS51098"/>
    </source>
</evidence>
<keyword evidence="9 12" id="KW-1133">Transmembrane helix</keyword>
<keyword evidence="3" id="KW-1003">Cell membrane</keyword>
<feature type="transmembrane region" description="Helical" evidence="12">
    <location>
        <begin position="312"/>
        <end position="330"/>
    </location>
</feature>
<keyword evidence="7 12" id="KW-0812">Transmembrane</keyword>
<dbReference type="Proteomes" id="UP000190959">
    <property type="component" value="Unassembled WGS sequence"/>
</dbReference>
<dbReference type="RefSeq" id="WP_078117558.1">
    <property type="nucleotide sequence ID" value="NZ_JABAGV010000026.1"/>
</dbReference>